<organism evidence="3 4">
    <name type="scientific">Lachnospira eligens</name>
    <dbReference type="NCBI Taxonomy" id="39485"/>
    <lineage>
        <taxon>Bacteria</taxon>
        <taxon>Bacillati</taxon>
        <taxon>Bacillota</taxon>
        <taxon>Clostridia</taxon>
        <taxon>Lachnospirales</taxon>
        <taxon>Lachnospiraceae</taxon>
        <taxon>Lachnospira</taxon>
    </lineage>
</organism>
<dbReference type="Pfam" id="PF24898">
    <property type="entry name" value="GGDEF_GdpP"/>
    <property type="match status" value="1"/>
</dbReference>
<dbReference type="PANTHER" id="PTHR47618:SF2">
    <property type="entry name" value="CYCLIC-DI-AMP PHOSPHODIESTERASE GDPP"/>
    <property type="match status" value="1"/>
</dbReference>
<keyword evidence="1" id="KW-0472">Membrane</keyword>
<protein>
    <submittedName>
        <fullName evidence="3">Putative bifunctional signaling protein/50S ribosomal protein L9</fullName>
    </submittedName>
</protein>
<dbReference type="InterPro" id="IPR051319">
    <property type="entry name" value="Oligoribo/pAp-PDE_c-di-AMP_PDE"/>
</dbReference>
<feature type="transmembrane region" description="Helical" evidence="1">
    <location>
        <begin position="70"/>
        <end position="94"/>
    </location>
</feature>
<evidence type="ECO:0000256" key="1">
    <source>
        <dbReference type="SAM" id="Phobius"/>
    </source>
</evidence>
<evidence type="ECO:0000313" key="3">
    <source>
        <dbReference type="EMBL" id="CUQ82719.1"/>
    </source>
</evidence>
<dbReference type="Gene3D" id="3.90.1640.10">
    <property type="entry name" value="inorganic pyrophosphatase (n-terminal core)"/>
    <property type="match status" value="1"/>
</dbReference>
<evidence type="ECO:0000313" key="4">
    <source>
        <dbReference type="Proteomes" id="UP000095780"/>
    </source>
</evidence>
<sequence length="742" mass="83236">MSFRGASRQCQNEVLAYELPAAASRAIQNMPAQSILVVYLYTCYNYFNSIMEMCVMPDNKYGKKAFKYSGLLRSFFAWPLYIGAVLIIICAIMFCVNVTAATVVSIFMVIYLMACGLMYFYMRPRIMSGIVEFASNYSQVQKQLLYNLSVPYCLLDNNGNVMWTNKAMQDCLGIKRDFRKNINTVIPEVTPSIFPDSEIGFKEIRLTFQDRDYKAELKNIDADSIAEGVDIIEKSMDSSMYVMYLFDETDINTYIQKLKDERFVVGLVYIDNYEEALDSTDDVRRSLLAGLIDKRVNKYFSPGSAIVRKLEKDKYIVVFRYNFLEKLMQDRFSLLEEIKSIKIGNEMTLTLSMGIGTGSAEYSKNYDVAKAAMDLALGRGGDQAVVKDGEKILYYGGKSQQMEKNTRVKVRVKAHALRQILDNNSNVLVMGHTLADIDAFGSALGIYVIAKKLGKEAHIVLGEVTSSVRPFVNRFIDKEEYPDDMFIKPDDAPSKINASTVVIVVDVNRPQRTECPELLEKCKTVVVFDHHRRQSDTITGAVLSYVDPYASSASEMITEMIQYVDDNIKLKAFEADALYAGINIDTDGFNSKSGPRTFEAAAFLRRHGADVTRVRKMLRSNMNEYKEIAKAVSRVEVYKDAFAISIFNGDGIDTPTVGGAKTANDLLDISGIKASFVITPYEDKIYVSARSIDEVNVQLVMEKLGGGGHISIAGAQFTDCTIDQAINKIKLTLDNMIKDGEI</sequence>
<proteinExistence type="predicted"/>
<dbReference type="InterPro" id="IPR000160">
    <property type="entry name" value="GGDEF_dom"/>
</dbReference>
<feature type="domain" description="GGDEF" evidence="2">
    <location>
        <begin position="261"/>
        <end position="389"/>
    </location>
</feature>
<dbReference type="EMBL" id="CZBV01000003">
    <property type="protein sequence ID" value="CUQ82719.1"/>
    <property type="molecule type" value="Genomic_DNA"/>
</dbReference>
<dbReference type="InterPro" id="IPR038763">
    <property type="entry name" value="DHH_sf"/>
</dbReference>
<dbReference type="InterPro" id="IPR001667">
    <property type="entry name" value="DDH_dom"/>
</dbReference>
<evidence type="ECO:0000259" key="2">
    <source>
        <dbReference type="PROSITE" id="PS50887"/>
    </source>
</evidence>
<accession>A0A174ZCF6</accession>
<dbReference type="Proteomes" id="UP000095780">
    <property type="component" value="Unassembled WGS sequence"/>
</dbReference>
<dbReference type="InterPro" id="IPR003156">
    <property type="entry name" value="DHHA1_dom"/>
</dbReference>
<dbReference type="SUPFAM" id="SSF64182">
    <property type="entry name" value="DHH phosphoesterases"/>
    <property type="match status" value="1"/>
</dbReference>
<dbReference type="AlphaFoldDB" id="A0A174ZCF6"/>
<reference evidence="3 4" key="1">
    <citation type="submission" date="2015-09" db="EMBL/GenBank/DDBJ databases">
        <authorList>
            <consortium name="Pathogen Informatics"/>
        </authorList>
    </citation>
    <scope>NUCLEOTIDE SEQUENCE [LARGE SCALE GENOMIC DNA]</scope>
    <source>
        <strain evidence="3 4">2789STDY5834878</strain>
    </source>
</reference>
<dbReference type="Pfam" id="PF01368">
    <property type="entry name" value="DHH"/>
    <property type="match status" value="1"/>
</dbReference>
<gene>
    <name evidence="3" type="ORF">ERS852492_01019</name>
</gene>
<feature type="transmembrane region" description="Helical" evidence="1">
    <location>
        <begin position="100"/>
        <end position="121"/>
    </location>
</feature>
<name>A0A174ZCF6_9FIRM</name>
<keyword evidence="3" id="KW-0687">Ribonucleoprotein</keyword>
<dbReference type="Pfam" id="PF02272">
    <property type="entry name" value="DHHA1"/>
    <property type="match status" value="1"/>
</dbReference>
<dbReference type="FunFam" id="3.90.1640.10:FF:000002">
    <property type="entry name" value="Cyclic-di-AMP phosphodiesterase"/>
    <property type="match status" value="1"/>
</dbReference>
<keyword evidence="1" id="KW-0812">Transmembrane</keyword>
<dbReference type="GO" id="GO:0005840">
    <property type="term" value="C:ribosome"/>
    <property type="evidence" value="ECO:0007669"/>
    <property type="project" value="UniProtKB-KW"/>
</dbReference>
<keyword evidence="3" id="KW-0689">Ribosomal protein</keyword>
<dbReference type="PANTHER" id="PTHR47618">
    <property type="entry name" value="BIFUNCTIONAL OLIGORIBONUCLEASE AND PAP PHOSPHATASE NRNA"/>
    <property type="match status" value="1"/>
</dbReference>
<dbReference type="GO" id="GO:0003676">
    <property type="term" value="F:nucleic acid binding"/>
    <property type="evidence" value="ECO:0007669"/>
    <property type="project" value="InterPro"/>
</dbReference>
<dbReference type="Gene3D" id="3.30.450.20">
    <property type="entry name" value="PAS domain"/>
    <property type="match status" value="1"/>
</dbReference>
<keyword evidence="1" id="KW-1133">Transmembrane helix</keyword>
<dbReference type="PROSITE" id="PS50887">
    <property type="entry name" value="GGDEF"/>
    <property type="match status" value="1"/>
</dbReference>
<dbReference type="Gene3D" id="3.10.310.30">
    <property type="match status" value="1"/>
</dbReference>